<keyword evidence="9 13" id="KW-0238">DNA-binding</keyword>
<evidence type="ECO:0000256" key="11">
    <source>
        <dbReference type="ARBA" id="ARBA00023236"/>
    </source>
</evidence>
<dbReference type="GO" id="GO:0003697">
    <property type="term" value="F:single-stranded DNA binding"/>
    <property type="evidence" value="ECO:0007669"/>
    <property type="project" value="UniProtKB-UniRule"/>
</dbReference>
<keyword evidence="17" id="KW-1185">Reference proteome</keyword>
<dbReference type="HAMAP" id="MF_00365">
    <property type="entry name" value="RecF"/>
    <property type="match status" value="1"/>
</dbReference>
<feature type="domain" description="RecF/RecN/SMC N-terminal" evidence="15">
    <location>
        <begin position="2"/>
        <end position="397"/>
    </location>
</feature>
<dbReference type="AlphaFoldDB" id="F8E090"/>
<dbReference type="GO" id="GO:0009432">
    <property type="term" value="P:SOS response"/>
    <property type="evidence" value="ECO:0007669"/>
    <property type="project" value="UniProtKB-UniRule"/>
</dbReference>
<evidence type="ECO:0000256" key="8">
    <source>
        <dbReference type="ARBA" id="ARBA00022840"/>
    </source>
</evidence>
<dbReference type="STRING" id="662755.CRES_0003"/>
<evidence type="ECO:0000256" key="12">
    <source>
        <dbReference type="ARBA" id="ARBA00025401"/>
    </source>
</evidence>
<dbReference type="Gene3D" id="1.20.1050.90">
    <property type="entry name" value="RecF/RecN/SMC, N-terminal domain"/>
    <property type="match status" value="1"/>
</dbReference>
<dbReference type="Pfam" id="PF02463">
    <property type="entry name" value="SMC_N"/>
    <property type="match status" value="1"/>
</dbReference>
<dbReference type="InterPro" id="IPR003395">
    <property type="entry name" value="RecF/RecN/SMC_N"/>
</dbReference>
<dbReference type="GO" id="GO:0006302">
    <property type="term" value="P:double-strand break repair"/>
    <property type="evidence" value="ECO:0007669"/>
    <property type="project" value="TreeGrafter"/>
</dbReference>
<dbReference type="InterPro" id="IPR001238">
    <property type="entry name" value="DNA-binding_RecF"/>
</dbReference>
<dbReference type="EMBL" id="CP002857">
    <property type="protein sequence ID" value="AEI08366.1"/>
    <property type="molecule type" value="Genomic_DNA"/>
</dbReference>
<dbReference type="PROSITE" id="PS00617">
    <property type="entry name" value="RECF_1"/>
    <property type="match status" value="1"/>
</dbReference>
<dbReference type="GO" id="GO:0005737">
    <property type="term" value="C:cytoplasm"/>
    <property type="evidence" value="ECO:0007669"/>
    <property type="project" value="UniProtKB-SubCell"/>
</dbReference>
<keyword evidence="8 13" id="KW-0067">ATP-binding</keyword>
<keyword evidence="7 13" id="KW-0227">DNA damage</keyword>
<evidence type="ECO:0000256" key="2">
    <source>
        <dbReference type="ARBA" id="ARBA00008016"/>
    </source>
</evidence>
<evidence type="ECO:0000256" key="5">
    <source>
        <dbReference type="ARBA" id="ARBA00022705"/>
    </source>
</evidence>
<dbReference type="PROSITE" id="PS00618">
    <property type="entry name" value="RECF_2"/>
    <property type="match status" value="1"/>
</dbReference>
<dbReference type="SUPFAM" id="SSF52540">
    <property type="entry name" value="P-loop containing nucleoside triphosphate hydrolases"/>
    <property type="match status" value="1"/>
</dbReference>
<comment type="similarity">
    <text evidence="2 13">Belongs to the RecF family.</text>
</comment>
<sequence length="476" mass="51962">MYVRSLQLGDFRSWRSLDLSLRPGVSIFSGPNGHGKTNIVEALGYLAHLGSHRVTSDSALVREGQKLASISATAVNDGRELSTHLAIRASGANRAYINRTAMRSPRDILGIVRTTLFSPEDLALIRGEPEQRRNFLDTIMLARYPRLAGVKADYDKALRQRNALLRNSSFVLRHLTESPSQASSNRSTDDSSEIKGAHSRSSFLSDAESALATLDVWDGQLAALGGQIMSARVQIVHDLSPHVAKTYQRLAPESRPAHMAYTSTIDAQLADFGVQLGKSVPGEPTALLSPEVAEATLLRAFAEKRPHEIDRGTTLLGPHRDDVTFTLGTQPAKGFASHGESWSFALSLRLGAYFMGRSDGTEPIVILDDVFAELDRNRRRKLVDLLEDAEQVLITAAVGEDIPEELRAKASIFDVVAEIDEHGDRVSTLSSHVNSHDRPNTPTAESTTYNVTDEGDDNAAVGITTEHNVGRIEENE</sequence>
<keyword evidence="11 13" id="KW-0742">SOS response</keyword>
<evidence type="ECO:0000256" key="4">
    <source>
        <dbReference type="ARBA" id="ARBA00022490"/>
    </source>
</evidence>
<dbReference type="RefSeq" id="WP_013887400.1">
    <property type="nucleotide sequence ID" value="NC_015673.1"/>
</dbReference>
<dbReference type="KEGG" id="crd:CRES_0003"/>
<dbReference type="OrthoDB" id="9803889at2"/>
<dbReference type="GO" id="GO:0006260">
    <property type="term" value="P:DNA replication"/>
    <property type="evidence" value="ECO:0007669"/>
    <property type="project" value="UniProtKB-UniRule"/>
</dbReference>
<evidence type="ECO:0000256" key="6">
    <source>
        <dbReference type="ARBA" id="ARBA00022741"/>
    </source>
</evidence>
<proteinExistence type="inferred from homology"/>
<evidence type="ECO:0000256" key="3">
    <source>
        <dbReference type="ARBA" id="ARBA00020170"/>
    </source>
</evidence>
<evidence type="ECO:0000256" key="1">
    <source>
        <dbReference type="ARBA" id="ARBA00004496"/>
    </source>
</evidence>
<evidence type="ECO:0000256" key="7">
    <source>
        <dbReference type="ARBA" id="ARBA00022763"/>
    </source>
</evidence>
<feature type="compositionally biased region" description="Polar residues" evidence="14">
    <location>
        <begin position="440"/>
        <end position="451"/>
    </location>
</feature>
<organism evidence="16 17">
    <name type="scientific">Corynebacterium resistens (strain DSM 45100 / JCM 12819 / GTC 2026 / SICGH 158)</name>
    <dbReference type="NCBI Taxonomy" id="662755"/>
    <lineage>
        <taxon>Bacteria</taxon>
        <taxon>Bacillati</taxon>
        <taxon>Actinomycetota</taxon>
        <taxon>Actinomycetes</taxon>
        <taxon>Mycobacteriales</taxon>
        <taxon>Corynebacteriaceae</taxon>
        <taxon>Corynebacterium</taxon>
    </lineage>
</organism>
<feature type="compositionally biased region" description="Polar residues" evidence="14">
    <location>
        <begin position="177"/>
        <end position="186"/>
    </location>
</feature>
<feature type="region of interest" description="Disordered" evidence="14">
    <location>
        <begin position="427"/>
        <end position="458"/>
    </location>
</feature>
<evidence type="ECO:0000313" key="16">
    <source>
        <dbReference type="EMBL" id="AEI08366.1"/>
    </source>
</evidence>
<keyword evidence="4 13" id="KW-0963">Cytoplasm</keyword>
<keyword evidence="10 13" id="KW-0234">DNA repair</keyword>
<comment type="subcellular location">
    <subcellularLocation>
        <location evidence="1 13">Cytoplasm</location>
    </subcellularLocation>
</comment>
<dbReference type="PANTHER" id="PTHR32182:SF0">
    <property type="entry name" value="DNA REPLICATION AND REPAIR PROTEIN RECF"/>
    <property type="match status" value="1"/>
</dbReference>
<dbReference type="GO" id="GO:0005524">
    <property type="term" value="F:ATP binding"/>
    <property type="evidence" value="ECO:0007669"/>
    <property type="project" value="UniProtKB-UniRule"/>
</dbReference>
<dbReference type="PANTHER" id="PTHR32182">
    <property type="entry name" value="DNA REPLICATION AND REPAIR PROTEIN RECF"/>
    <property type="match status" value="1"/>
</dbReference>
<feature type="binding site" evidence="13">
    <location>
        <begin position="30"/>
        <end position="37"/>
    </location>
    <ligand>
        <name>ATP</name>
        <dbReference type="ChEBI" id="CHEBI:30616"/>
    </ligand>
</feature>
<comment type="function">
    <text evidence="12 13">The RecF protein is involved in DNA metabolism; it is required for DNA replication and normal SOS inducibility. RecF binds preferentially to single-stranded, linear DNA. It also seems to bind ATP.</text>
</comment>
<feature type="region of interest" description="Disordered" evidence="14">
    <location>
        <begin position="176"/>
        <end position="195"/>
    </location>
</feature>
<dbReference type="eggNOG" id="COG1195">
    <property type="taxonomic scope" value="Bacteria"/>
</dbReference>
<name>F8E090_CORRG</name>
<dbReference type="InterPro" id="IPR027417">
    <property type="entry name" value="P-loop_NTPase"/>
</dbReference>
<evidence type="ECO:0000259" key="15">
    <source>
        <dbReference type="Pfam" id="PF02463"/>
    </source>
</evidence>
<keyword evidence="6 13" id="KW-0547">Nucleotide-binding</keyword>
<protein>
    <recommendedName>
        <fullName evidence="3 13">DNA replication and repair protein RecF</fullName>
    </recommendedName>
</protein>
<dbReference type="Proteomes" id="UP000000492">
    <property type="component" value="Chromosome"/>
</dbReference>
<reference evidence="16 17" key="1">
    <citation type="journal article" date="2012" name="BMC Genomics">
        <title>Complete genome sequence, lifestyle, and multi-drug resistance of the human pathogen Corynebacterium resistens DSM 45100 isolated from blood samples of a leukemia patient.</title>
        <authorList>
            <person name="Schroder J."/>
            <person name="Maus I."/>
            <person name="Meyer K."/>
            <person name="Wordemann S."/>
            <person name="Blom J."/>
            <person name="Jaenicke S."/>
            <person name="Schneider J."/>
            <person name="Trost E."/>
            <person name="Tauch A."/>
        </authorList>
    </citation>
    <scope>NUCLEOTIDE SEQUENCE [LARGE SCALE GENOMIC DNA]</scope>
    <source>
        <strain evidence="17">DSM 45100 / JCM 12819 / CCUG 50093 / GTC 2026 / SICGH 158</strain>
    </source>
</reference>
<evidence type="ECO:0000256" key="9">
    <source>
        <dbReference type="ARBA" id="ARBA00023125"/>
    </source>
</evidence>
<dbReference type="Gene3D" id="3.40.50.300">
    <property type="entry name" value="P-loop containing nucleotide triphosphate hydrolases"/>
    <property type="match status" value="1"/>
</dbReference>
<gene>
    <name evidence="13 16" type="primary">recF</name>
    <name evidence="16" type="ordered locus">CRES_0003</name>
</gene>
<dbReference type="InterPro" id="IPR018078">
    <property type="entry name" value="DNA-binding_RecF_CS"/>
</dbReference>
<dbReference type="InterPro" id="IPR042174">
    <property type="entry name" value="RecF_2"/>
</dbReference>
<dbReference type="GO" id="GO:0000731">
    <property type="term" value="P:DNA synthesis involved in DNA repair"/>
    <property type="evidence" value="ECO:0007669"/>
    <property type="project" value="TreeGrafter"/>
</dbReference>
<evidence type="ECO:0000256" key="14">
    <source>
        <dbReference type="SAM" id="MobiDB-lite"/>
    </source>
</evidence>
<accession>F8E090</accession>
<keyword evidence="5 13" id="KW-0235">DNA replication</keyword>
<evidence type="ECO:0000313" key="17">
    <source>
        <dbReference type="Proteomes" id="UP000000492"/>
    </source>
</evidence>
<evidence type="ECO:0000256" key="10">
    <source>
        <dbReference type="ARBA" id="ARBA00023204"/>
    </source>
</evidence>
<dbReference type="HOGENOM" id="CLU_040267_1_1_11"/>
<evidence type="ECO:0000256" key="13">
    <source>
        <dbReference type="HAMAP-Rule" id="MF_00365"/>
    </source>
</evidence>